<dbReference type="GO" id="GO:0046872">
    <property type="term" value="F:metal ion binding"/>
    <property type="evidence" value="ECO:0007669"/>
    <property type="project" value="UniProtKB-KW"/>
</dbReference>
<feature type="active site" evidence="9">
    <location>
        <position position="116"/>
    </location>
</feature>
<keyword evidence="4 10" id="KW-0479">Metal-binding</keyword>
<dbReference type="Gene3D" id="3.60.10.10">
    <property type="entry name" value="Endonuclease/exonuclease/phosphatase"/>
    <property type="match status" value="1"/>
</dbReference>
<dbReference type="PANTHER" id="PTHR22748:SF26">
    <property type="entry name" value="ENDONUCLEASE_EXONUCLEASE_PHOSPHATASE DOMAIN-CONTAINING PROTEIN"/>
    <property type="match status" value="1"/>
</dbReference>
<feature type="binding site" evidence="10">
    <location>
        <position position="147"/>
    </location>
    <ligand>
        <name>Mg(2+)</name>
        <dbReference type="ChEBI" id="CHEBI:18420"/>
        <label>1</label>
    </ligand>
</feature>
<keyword evidence="6" id="KW-0378">Hydrolase</keyword>
<evidence type="ECO:0000256" key="5">
    <source>
        <dbReference type="ARBA" id="ARBA00022763"/>
    </source>
</evidence>
<dbReference type="InterPro" id="IPR005135">
    <property type="entry name" value="Endo/exonuclease/phosphatase"/>
</dbReference>
<dbReference type="OMA" id="RYHYYEF"/>
<keyword evidence="7 10" id="KW-0460">Magnesium</keyword>
<evidence type="ECO:0000256" key="8">
    <source>
        <dbReference type="ARBA" id="ARBA00023204"/>
    </source>
</evidence>
<dbReference type="InterPro" id="IPR004808">
    <property type="entry name" value="AP_endonuc_1"/>
</dbReference>
<proteinExistence type="inferred from homology"/>
<feature type="binding site" evidence="10">
    <location>
        <position position="145"/>
    </location>
    <ligand>
        <name>Mg(2+)</name>
        <dbReference type="ChEBI" id="CHEBI:18420"/>
        <label>1</label>
    </ligand>
</feature>
<dbReference type="STRING" id="32507.ENSNBRP00000013611"/>
<dbReference type="GO" id="GO:0006284">
    <property type="term" value="P:base-excision repair"/>
    <property type="evidence" value="ECO:0007669"/>
    <property type="project" value="TreeGrafter"/>
</dbReference>
<feature type="binding site" evidence="10">
    <location>
        <position position="232"/>
    </location>
    <ligand>
        <name>Mg(2+)</name>
        <dbReference type="ChEBI" id="CHEBI:18420"/>
        <label>1</label>
    </ligand>
</feature>
<comment type="cofactor">
    <cofactor evidence="10">
        <name>Mg(2+)</name>
        <dbReference type="ChEBI" id="CHEBI:18420"/>
    </cofactor>
    <cofactor evidence="10">
        <name>Mn(2+)</name>
        <dbReference type="ChEBI" id="CHEBI:29035"/>
    </cofactor>
    <text evidence="10">Probably binds two magnesium or manganese ions per subunit.</text>
</comment>
<feature type="binding site" evidence="10">
    <location>
        <position position="15"/>
    </location>
    <ligand>
        <name>Mg(2+)</name>
        <dbReference type="ChEBI" id="CHEBI:18420"/>
        <label>1</label>
    </ligand>
</feature>
<keyword evidence="5" id="KW-0227">DNA damage</keyword>
<evidence type="ECO:0000313" key="13">
    <source>
        <dbReference type="Ensembl" id="ENSNBRP00000013611.1"/>
    </source>
</evidence>
<evidence type="ECO:0000259" key="12">
    <source>
        <dbReference type="Pfam" id="PF03372"/>
    </source>
</evidence>
<comment type="catalytic activity">
    <reaction evidence="1">
        <text>Exonucleolytic cleavage in the 3'- to 5'-direction to yield nucleoside 5'-phosphates.</text>
        <dbReference type="EC" id="3.1.11.2"/>
    </reaction>
</comment>
<dbReference type="SUPFAM" id="SSF56219">
    <property type="entry name" value="DNase I-like"/>
    <property type="match status" value="1"/>
</dbReference>
<organism evidence="13 14">
    <name type="scientific">Neolamprologus brichardi</name>
    <name type="common">Fairy cichlid</name>
    <name type="synonym">Lamprologus brichardi</name>
    <dbReference type="NCBI Taxonomy" id="32507"/>
    <lineage>
        <taxon>Eukaryota</taxon>
        <taxon>Metazoa</taxon>
        <taxon>Chordata</taxon>
        <taxon>Craniata</taxon>
        <taxon>Vertebrata</taxon>
        <taxon>Euteleostomi</taxon>
        <taxon>Actinopterygii</taxon>
        <taxon>Neopterygii</taxon>
        <taxon>Teleostei</taxon>
        <taxon>Neoteleostei</taxon>
        <taxon>Acanthomorphata</taxon>
        <taxon>Ovalentaria</taxon>
        <taxon>Cichlomorphae</taxon>
        <taxon>Cichliformes</taxon>
        <taxon>Cichlidae</taxon>
        <taxon>African cichlids</taxon>
        <taxon>Pseudocrenilabrinae</taxon>
        <taxon>Lamprologini</taxon>
        <taxon>Neolamprologus</taxon>
    </lineage>
</organism>
<dbReference type="CDD" id="cd09076">
    <property type="entry name" value="L1-EN"/>
    <property type="match status" value="1"/>
</dbReference>
<name>A0A3Q4GWL3_NEOBR</name>
<dbReference type="Ensembl" id="ENSNBRT00000013986.1">
    <property type="protein sequence ID" value="ENSNBRP00000013611.1"/>
    <property type="gene ID" value="ENSNBRG00000010546.1"/>
</dbReference>
<dbReference type="GO" id="GO:0005634">
    <property type="term" value="C:nucleus"/>
    <property type="evidence" value="ECO:0007669"/>
    <property type="project" value="TreeGrafter"/>
</dbReference>
<feature type="active site" description="Proton acceptor" evidence="9">
    <location>
        <position position="232"/>
    </location>
</feature>
<dbReference type="Proteomes" id="UP000261580">
    <property type="component" value="Unassembled WGS sequence"/>
</dbReference>
<evidence type="ECO:0000256" key="11">
    <source>
        <dbReference type="PIRSR" id="PIRSR604808-3"/>
    </source>
</evidence>
<feature type="site" description="Transition state stabilizer" evidence="11">
    <location>
        <position position="147"/>
    </location>
</feature>
<feature type="site" description="Important for catalytic activity" evidence="11">
    <location>
        <position position="207"/>
    </location>
</feature>
<keyword evidence="10" id="KW-0464">Manganese</keyword>
<dbReference type="Pfam" id="PF03372">
    <property type="entry name" value="Exo_endo_phos"/>
    <property type="match status" value="1"/>
</dbReference>
<accession>A0A3Q4GWL3</accession>
<evidence type="ECO:0000256" key="6">
    <source>
        <dbReference type="ARBA" id="ARBA00022801"/>
    </source>
</evidence>
<dbReference type="GO" id="GO:0008311">
    <property type="term" value="F:double-stranded DNA 3'-5' DNA exonuclease activity"/>
    <property type="evidence" value="ECO:0007669"/>
    <property type="project" value="UniProtKB-EC"/>
</dbReference>
<evidence type="ECO:0000256" key="1">
    <source>
        <dbReference type="ARBA" id="ARBA00000493"/>
    </source>
</evidence>
<dbReference type="GO" id="GO:0003906">
    <property type="term" value="F:DNA-(apurinic or apyrimidinic site) endonuclease activity"/>
    <property type="evidence" value="ECO:0007669"/>
    <property type="project" value="TreeGrafter"/>
</dbReference>
<feature type="active site" description="Proton donor/acceptor" evidence="9">
    <location>
        <position position="145"/>
    </location>
</feature>
<dbReference type="AlphaFoldDB" id="A0A3Q4GWL3"/>
<sequence>MANKQQRALTLMTWNVKGLNHPIKKKKIMTFIKSKKADIVFLQETHLSPQESDKLCRDWVGQVFFSCGSSQSGGVAILIHKQLQFKCSRTVKDEDGQTLLLLAEIQGQEMTFINVYIPPGSNWTIYKQIFDLMVNSQGLVICGGDFNIRLNPKLDVSGASISSNALTKKCNQLMEELGIIDVWRELHPKNRDYTHYSCPHRTYSRIDYFFMFSNDCTRVKGCQIKTIDLSDHTRKVQWKLNSTILNDPILKQKLREEIKDFLELNDTGEVSQIILWDTLKAVMRGKIISMTSHLKKIKLQKLVNLQAKLKQLQREDGYKGTQKKIIFLKLENTILKIKNPQTKIMENQLEKIQEITCLTVHSEVRFTSL</sequence>
<dbReference type="EC" id="3.1.11.2" evidence="3"/>
<evidence type="ECO:0000256" key="10">
    <source>
        <dbReference type="PIRSR" id="PIRSR604808-2"/>
    </source>
</evidence>
<protein>
    <recommendedName>
        <fullName evidence="3">exodeoxyribonuclease III</fullName>
        <ecNumber evidence="3">3.1.11.2</ecNumber>
    </recommendedName>
</protein>
<reference evidence="13" key="1">
    <citation type="submission" date="2025-08" db="UniProtKB">
        <authorList>
            <consortium name="Ensembl"/>
        </authorList>
    </citation>
    <scope>IDENTIFICATION</scope>
</reference>
<comment type="similarity">
    <text evidence="2">Belongs to the DNA repair enzymes AP/ExoA family.</text>
</comment>
<reference evidence="13" key="2">
    <citation type="submission" date="2025-09" db="UniProtKB">
        <authorList>
            <consortium name="Ensembl"/>
        </authorList>
    </citation>
    <scope>IDENTIFICATION</scope>
</reference>
<evidence type="ECO:0000256" key="4">
    <source>
        <dbReference type="ARBA" id="ARBA00022723"/>
    </source>
</evidence>
<feature type="domain" description="Endonuclease/exonuclease/phosphatase" evidence="12">
    <location>
        <begin position="12"/>
        <end position="232"/>
    </location>
</feature>
<evidence type="ECO:0000256" key="2">
    <source>
        <dbReference type="ARBA" id="ARBA00007092"/>
    </source>
</evidence>
<evidence type="ECO:0000256" key="3">
    <source>
        <dbReference type="ARBA" id="ARBA00012115"/>
    </source>
</evidence>
<dbReference type="GeneTree" id="ENSGT00950000183016"/>
<evidence type="ECO:0000256" key="9">
    <source>
        <dbReference type="PIRSR" id="PIRSR604808-1"/>
    </source>
</evidence>
<feature type="site" description="Interaction with DNA substrate" evidence="11">
    <location>
        <position position="232"/>
    </location>
</feature>
<dbReference type="PANTHER" id="PTHR22748">
    <property type="entry name" value="AP ENDONUCLEASE"/>
    <property type="match status" value="1"/>
</dbReference>
<feature type="binding site" evidence="10">
    <location>
        <position position="44"/>
    </location>
    <ligand>
        <name>Mg(2+)</name>
        <dbReference type="ChEBI" id="CHEBI:18420"/>
        <label>1</label>
    </ligand>
</feature>
<keyword evidence="8" id="KW-0234">DNA repair</keyword>
<dbReference type="GO" id="GO:0008081">
    <property type="term" value="F:phosphoric diester hydrolase activity"/>
    <property type="evidence" value="ECO:0007669"/>
    <property type="project" value="TreeGrafter"/>
</dbReference>
<dbReference type="InterPro" id="IPR036691">
    <property type="entry name" value="Endo/exonu/phosph_ase_sf"/>
</dbReference>
<keyword evidence="14" id="KW-1185">Reference proteome</keyword>
<evidence type="ECO:0000256" key="7">
    <source>
        <dbReference type="ARBA" id="ARBA00022842"/>
    </source>
</evidence>
<feature type="binding site" evidence="10">
    <location>
        <position position="231"/>
    </location>
    <ligand>
        <name>Mg(2+)</name>
        <dbReference type="ChEBI" id="CHEBI:18420"/>
        <label>1</label>
    </ligand>
</feature>
<evidence type="ECO:0000313" key="14">
    <source>
        <dbReference type="Proteomes" id="UP000261580"/>
    </source>
</evidence>